<dbReference type="GO" id="GO:0004479">
    <property type="term" value="F:methionyl-tRNA formyltransferase activity"/>
    <property type="evidence" value="ECO:0007669"/>
    <property type="project" value="TreeGrafter"/>
</dbReference>
<evidence type="ECO:0000259" key="2">
    <source>
        <dbReference type="Pfam" id="PF02911"/>
    </source>
</evidence>
<dbReference type="CDD" id="cd08702">
    <property type="entry name" value="Arna_FMT_C"/>
    <property type="match status" value="1"/>
</dbReference>
<dbReference type="InterPro" id="IPR002376">
    <property type="entry name" value="Formyl_transf_N"/>
</dbReference>
<feature type="domain" description="Formyl transferase N-terminal" evidence="1">
    <location>
        <begin position="2"/>
        <end position="167"/>
    </location>
</feature>
<feature type="domain" description="Formyl transferase C-terminal" evidence="2">
    <location>
        <begin position="203"/>
        <end position="284"/>
    </location>
</feature>
<evidence type="ECO:0000259" key="1">
    <source>
        <dbReference type="Pfam" id="PF00551"/>
    </source>
</evidence>
<dbReference type="SUPFAM" id="SSF50486">
    <property type="entry name" value="FMT C-terminal domain-like"/>
    <property type="match status" value="1"/>
</dbReference>
<accession>A0A5J4KZB9</accession>
<comment type="caution">
    <text evidence="3">The sequence shown here is derived from an EMBL/GenBank/DDBJ whole genome shotgun (WGS) entry which is preliminary data.</text>
</comment>
<dbReference type="SUPFAM" id="SSF53328">
    <property type="entry name" value="Formyltransferase"/>
    <property type="match status" value="1"/>
</dbReference>
<dbReference type="PANTHER" id="PTHR11138:SF5">
    <property type="entry name" value="METHIONYL-TRNA FORMYLTRANSFERASE, MITOCHONDRIAL"/>
    <property type="match status" value="1"/>
</dbReference>
<dbReference type="PANTHER" id="PTHR11138">
    <property type="entry name" value="METHIONYL-TRNA FORMYLTRANSFERASE"/>
    <property type="match status" value="1"/>
</dbReference>
<dbReference type="InterPro" id="IPR011034">
    <property type="entry name" value="Formyl_transferase-like_C_sf"/>
</dbReference>
<reference evidence="3" key="1">
    <citation type="submission" date="2019-10" db="EMBL/GenBank/DDBJ databases">
        <title>Metagenomic sequencing of thiosulfate-disproportionating enrichment culture.</title>
        <authorList>
            <person name="Umezawa K."/>
            <person name="Kojima H."/>
            <person name="Fukui M."/>
        </authorList>
    </citation>
    <scope>NUCLEOTIDE SEQUENCE</scope>
    <source>
        <strain evidence="3">45J</strain>
    </source>
</reference>
<dbReference type="GO" id="GO:0005829">
    <property type="term" value="C:cytosol"/>
    <property type="evidence" value="ECO:0007669"/>
    <property type="project" value="TreeGrafter"/>
</dbReference>
<dbReference type="InterPro" id="IPR036477">
    <property type="entry name" value="Formyl_transf_N_sf"/>
</dbReference>
<proteinExistence type="predicted"/>
<dbReference type="Gene3D" id="3.40.50.12230">
    <property type="match status" value="1"/>
</dbReference>
<dbReference type="Pfam" id="PF02911">
    <property type="entry name" value="Formyl_trans_C"/>
    <property type="match status" value="1"/>
</dbReference>
<organism evidence="3">
    <name type="scientific">hot springs metagenome</name>
    <dbReference type="NCBI Taxonomy" id="433727"/>
    <lineage>
        <taxon>unclassified sequences</taxon>
        <taxon>metagenomes</taxon>
        <taxon>ecological metagenomes</taxon>
    </lineage>
</organism>
<protein>
    <submittedName>
        <fullName evidence="3">Methionyl-tRNA formyltransferase</fullName>
    </submittedName>
</protein>
<dbReference type="AlphaFoldDB" id="A0A5J4KZB9"/>
<name>A0A5J4KZB9_9ZZZZ</name>
<dbReference type="InterPro" id="IPR005793">
    <property type="entry name" value="Formyl_trans_C"/>
</dbReference>
<gene>
    <name evidence="3" type="ORF">A45J_2358</name>
</gene>
<dbReference type="CDD" id="cd08651">
    <property type="entry name" value="FMT_core_like_4"/>
    <property type="match status" value="1"/>
</dbReference>
<keyword evidence="3" id="KW-0808">Transferase</keyword>
<evidence type="ECO:0000313" key="3">
    <source>
        <dbReference type="EMBL" id="GER94594.1"/>
    </source>
</evidence>
<dbReference type="EMBL" id="BLAB01000001">
    <property type="protein sequence ID" value="GER94594.1"/>
    <property type="molecule type" value="Genomic_DNA"/>
</dbReference>
<sequence length="294" mass="34058">MNILFIGCVKFSEASLKKLIDMKANICGVITKKESSFNADFVDISYLAKMHNIPYFYTENVNDIQTVNFIKELNPDVIYCFGWSQIIKNEILEIPKLGVIGFHPAPLPKNRGRHPIIWTLFLGLDETASTFFFMDEGADSGDIISQKIIAVDYEDDANSLYNKITETALVQIEEFTHQLMNGDCQRVPQNNMKANYWRKRNYTDGIIDFRMSSRAIYNLVRALTHPYIGADVRYRSKLYKVWKIREYKTNFANIEHGQVLKVEGKNILVKCYENAVWLIEHELPDTIKEGEYLI</sequence>
<dbReference type="Pfam" id="PF00551">
    <property type="entry name" value="Formyl_trans_N"/>
    <property type="match status" value="1"/>
</dbReference>